<dbReference type="KEGG" id="atw:C0099_01875"/>
<dbReference type="Pfam" id="PF16331">
    <property type="entry name" value="TolA_bind_tri"/>
    <property type="match status" value="1"/>
</dbReference>
<keyword evidence="4" id="KW-1185">Reference proteome</keyword>
<dbReference type="InterPro" id="IPR034706">
    <property type="entry name" value="CpoB"/>
</dbReference>
<dbReference type="Gene3D" id="1.20.5.110">
    <property type="match status" value="1"/>
</dbReference>
<dbReference type="EMBL" id="CP025682">
    <property type="protein sequence ID" value="AUN93794.1"/>
    <property type="molecule type" value="Genomic_DNA"/>
</dbReference>
<evidence type="ECO:0000256" key="1">
    <source>
        <dbReference type="HAMAP-Rule" id="MF_02066"/>
    </source>
</evidence>
<keyword evidence="1" id="KW-0175">Coiled coil</keyword>
<dbReference type="SUPFAM" id="SSF48452">
    <property type="entry name" value="TPR-like"/>
    <property type="match status" value="1"/>
</dbReference>
<dbReference type="Pfam" id="PF13174">
    <property type="entry name" value="TPR_6"/>
    <property type="match status" value="1"/>
</dbReference>
<accession>A0A2I6S3G0</accession>
<organism evidence="3 4">
    <name type="scientific">Pseudazoarcus pumilus</name>
    <dbReference type="NCBI Taxonomy" id="2067960"/>
    <lineage>
        <taxon>Bacteria</taxon>
        <taxon>Pseudomonadati</taxon>
        <taxon>Pseudomonadota</taxon>
        <taxon>Betaproteobacteria</taxon>
        <taxon>Rhodocyclales</taxon>
        <taxon>Zoogloeaceae</taxon>
        <taxon>Pseudazoarcus</taxon>
    </lineage>
</organism>
<keyword evidence="1" id="KW-0574">Periplasm</keyword>
<keyword evidence="1" id="KW-0132">Cell division</keyword>
<dbReference type="NCBIfam" id="TIGR02795">
    <property type="entry name" value="tol_pal_ybgF"/>
    <property type="match status" value="1"/>
</dbReference>
<dbReference type="GO" id="GO:0070206">
    <property type="term" value="P:protein trimerization"/>
    <property type="evidence" value="ECO:0007669"/>
    <property type="project" value="InterPro"/>
</dbReference>
<reference evidence="3 4" key="1">
    <citation type="submission" date="2018-01" db="EMBL/GenBank/DDBJ databases">
        <authorList>
            <person name="Fu G.-Y."/>
        </authorList>
    </citation>
    <scope>NUCLEOTIDE SEQUENCE [LARGE SCALE GENOMIC DNA]</scope>
    <source>
        <strain evidence="3 4">SY39</strain>
    </source>
</reference>
<dbReference type="GO" id="GO:0043093">
    <property type="term" value="P:FtsZ-dependent cytokinesis"/>
    <property type="evidence" value="ECO:0007669"/>
    <property type="project" value="UniProtKB-UniRule"/>
</dbReference>
<comment type="function">
    <text evidence="1">Mediates coordination of peptidoglycan synthesis and outer membrane constriction during cell division.</text>
</comment>
<evidence type="ECO:0000259" key="2">
    <source>
        <dbReference type="Pfam" id="PF16331"/>
    </source>
</evidence>
<keyword evidence="1" id="KW-0131">Cell cycle</keyword>
<dbReference type="OrthoDB" id="8525418at2"/>
<feature type="signal peptide" evidence="1">
    <location>
        <begin position="1"/>
        <end position="21"/>
    </location>
</feature>
<dbReference type="InterPro" id="IPR011990">
    <property type="entry name" value="TPR-like_helical_dom_sf"/>
</dbReference>
<dbReference type="InterPro" id="IPR014162">
    <property type="entry name" value="CpoB_C"/>
</dbReference>
<protein>
    <recommendedName>
        <fullName evidence="1">Cell division coordinator CpoB</fullName>
    </recommendedName>
</protein>
<dbReference type="HAMAP" id="MF_02066">
    <property type="entry name" value="CpoB"/>
    <property type="match status" value="1"/>
</dbReference>
<dbReference type="Gene3D" id="1.25.40.10">
    <property type="entry name" value="Tetratricopeptide repeat domain"/>
    <property type="match status" value="1"/>
</dbReference>
<dbReference type="GO" id="GO:0030288">
    <property type="term" value="C:outer membrane-bounded periplasmic space"/>
    <property type="evidence" value="ECO:0007669"/>
    <property type="project" value="UniProtKB-UniRule"/>
</dbReference>
<dbReference type="AlphaFoldDB" id="A0A2I6S3G0"/>
<evidence type="ECO:0000313" key="3">
    <source>
        <dbReference type="EMBL" id="AUN93794.1"/>
    </source>
</evidence>
<dbReference type="InterPro" id="IPR032519">
    <property type="entry name" value="YbgF_tri"/>
</dbReference>
<dbReference type="Proteomes" id="UP000242205">
    <property type="component" value="Chromosome"/>
</dbReference>
<sequence length="238" mass="26041" precursor="true">MLRGLSTALLFTILSVSSAQAQVFGSDSRQVNSLREEMNARFNTISRAHFDLLNQNAALKEEVARLRGQLEVLTHEMESLRTRQHDFYVDLDGRVLKLETASKESAAAQQRSGPDPAVEASSYEAALQLLKDGKHAEALSAFRAFITDYPASGFLPNAHFWAGNAALQAKEVAAARAMFDTIVTTWPDNDIVPDALLGLANSQLLLGERRAAQDTLGRIIAQHPDSSAAQVARQRVQQ</sequence>
<dbReference type="Pfam" id="PF13432">
    <property type="entry name" value="TPR_16"/>
    <property type="match status" value="1"/>
</dbReference>
<feature type="chain" id="PRO_5014480498" description="Cell division coordinator CpoB" evidence="1">
    <location>
        <begin position="22"/>
        <end position="238"/>
    </location>
</feature>
<keyword evidence="1" id="KW-0732">Signal</keyword>
<comment type="similarity">
    <text evidence="1">Belongs to the CpoB family.</text>
</comment>
<evidence type="ECO:0000313" key="4">
    <source>
        <dbReference type="Proteomes" id="UP000242205"/>
    </source>
</evidence>
<dbReference type="InterPro" id="IPR019734">
    <property type="entry name" value="TPR_rpt"/>
</dbReference>
<feature type="domain" description="YbgF trimerisation" evidence="2">
    <location>
        <begin position="46"/>
        <end position="103"/>
    </location>
</feature>
<comment type="subcellular location">
    <subcellularLocation>
        <location evidence="1">Periplasm</location>
    </subcellularLocation>
</comment>
<dbReference type="RefSeq" id="WP_102245868.1">
    <property type="nucleotide sequence ID" value="NZ_CP025682.1"/>
</dbReference>
<name>A0A2I6S3G0_9RHOO</name>
<proteinExistence type="inferred from homology"/>
<gene>
    <name evidence="3" type="primary">ygbF</name>
    <name evidence="1" type="synonym">cpoB</name>
    <name evidence="3" type="ORF">C0099_01875</name>
</gene>
<feature type="coiled-coil region" evidence="1">
    <location>
        <begin position="49"/>
        <end position="83"/>
    </location>
</feature>